<feature type="domain" description="Glycosyl hydrolase family 32 C-terminal" evidence="7">
    <location>
        <begin position="376"/>
        <end position="569"/>
    </location>
</feature>
<comment type="similarity">
    <text evidence="1 4">Belongs to the glycosyl hydrolase 32 family.</text>
</comment>
<evidence type="ECO:0008006" key="10">
    <source>
        <dbReference type="Google" id="ProtNLM"/>
    </source>
</evidence>
<evidence type="ECO:0000256" key="1">
    <source>
        <dbReference type="ARBA" id="ARBA00009902"/>
    </source>
</evidence>
<dbReference type="Pfam" id="PF08244">
    <property type="entry name" value="Glyco_hydro_32C"/>
    <property type="match status" value="1"/>
</dbReference>
<dbReference type="PANTHER" id="PTHR31953">
    <property type="entry name" value="BETA-FRUCTOFURANOSIDASE, INSOLUBLE ISOENZYME CWINV1-RELATED"/>
    <property type="match status" value="1"/>
</dbReference>
<evidence type="ECO:0000313" key="9">
    <source>
        <dbReference type="Proteomes" id="UP000825729"/>
    </source>
</evidence>
<dbReference type="SUPFAM" id="SSF75005">
    <property type="entry name" value="Arabinanase/levansucrase/invertase"/>
    <property type="match status" value="1"/>
</dbReference>
<keyword evidence="3 4" id="KW-0326">Glycosidase</keyword>
<reference evidence="8 9" key="1">
    <citation type="submission" date="2021-07" db="EMBL/GenBank/DDBJ databases">
        <title>The Aristolochia fimbriata genome: insights into angiosperm evolution, floral development and chemical biosynthesis.</title>
        <authorList>
            <person name="Jiao Y."/>
        </authorList>
    </citation>
    <scope>NUCLEOTIDE SEQUENCE [LARGE SCALE GENOMIC DNA]</scope>
    <source>
        <strain evidence="8">IBCAS-2021</strain>
        <tissue evidence="8">Leaf</tissue>
    </source>
</reference>
<dbReference type="FunFam" id="2.60.120.560:FF:000002">
    <property type="entry name" value="Beta-fructofuranosidase, insoluble isoenzyme CWINV1"/>
    <property type="match status" value="1"/>
</dbReference>
<evidence type="ECO:0000259" key="7">
    <source>
        <dbReference type="Pfam" id="PF08244"/>
    </source>
</evidence>
<dbReference type="Pfam" id="PF00251">
    <property type="entry name" value="Glyco_hydro_32N"/>
    <property type="match status" value="1"/>
</dbReference>
<dbReference type="GO" id="GO:0005975">
    <property type="term" value="P:carbohydrate metabolic process"/>
    <property type="evidence" value="ECO:0007669"/>
    <property type="project" value="InterPro"/>
</dbReference>
<name>A0AAV7FFZ4_ARIFI</name>
<dbReference type="SMART" id="SM00640">
    <property type="entry name" value="Glyco_32"/>
    <property type="match status" value="1"/>
</dbReference>
<sequence length="576" mass="64771">MAVRKAFSPSLWAAFLILSSLAVLRAVDASHAHFIHLQSKQVSIVSPLYRTGYHFQPPKNWINDPNGPVYYNGVYHLFYQYNPYGAVWGNIVWAHSVSKDLINWKPLKPAIYPSKPFDINGCWSGSATILPGNKPVILYTGIDTQNRQVQNIAVPKDLSDPYLVEWEKPDHNPLMVPTQENGINASSFRDPTTAWYADGHWKVLVGNKRRRRGMALLYRSRDFQHWVKAKHPLHSSKNTGMWECPDFFPVSEDGKRLGLDTSVKGEGVKHVLKVSLDDNKYEYYTVGRYLSKIDRYVPDNTSADDATGLRYDYGKFYASKTFFDQSKNRRILWGWMNESDSVNDDVSKGWAGVQSIPRTVWLDTSGKQLLQWPIQEVESLRGKGSQIKNTHISSGQQVKVEGITAAQADVEVTFDLPTWVNAEEFNPESTNPQHLCSQKDSKAAGSIGPFGLLILASDKLEEHTAVYFRVYKNGDKPVVVMCSDQSRSTVRNEVDKTTYGGFVDVDLKDGKLSLRSLIDHSIIESFGAGGKTCMTARVYPSMALGEKANLFAFNNGNQPITVSKLEAWSMNRAILN</sequence>
<keyword evidence="5" id="KW-0732">Signal</keyword>
<evidence type="ECO:0000313" key="8">
    <source>
        <dbReference type="EMBL" id="KAG9459070.1"/>
    </source>
</evidence>
<organism evidence="8 9">
    <name type="scientific">Aristolochia fimbriata</name>
    <name type="common">White veined hardy Dutchman's pipe vine</name>
    <dbReference type="NCBI Taxonomy" id="158543"/>
    <lineage>
        <taxon>Eukaryota</taxon>
        <taxon>Viridiplantae</taxon>
        <taxon>Streptophyta</taxon>
        <taxon>Embryophyta</taxon>
        <taxon>Tracheophyta</taxon>
        <taxon>Spermatophyta</taxon>
        <taxon>Magnoliopsida</taxon>
        <taxon>Magnoliidae</taxon>
        <taxon>Piperales</taxon>
        <taxon>Aristolochiaceae</taxon>
        <taxon>Aristolochia</taxon>
    </lineage>
</organism>
<dbReference type="InterPro" id="IPR001362">
    <property type="entry name" value="Glyco_hydro_32"/>
</dbReference>
<dbReference type="CDD" id="cd18624">
    <property type="entry name" value="GH32_Fruct1-like"/>
    <property type="match status" value="1"/>
</dbReference>
<dbReference type="SUPFAM" id="SSF49899">
    <property type="entry name" value="Concanavalin A-like lectins/glucanases"/>
    <property type="match status" value="1"/>
</dbReference>
<dbReference type="FunFam" id="2.115.10.20:FF:000001">
    <property type="entry name" value="Beta-fructofuranosidase, insoluble isoenzyme CWINV1"/>
    <property type="match status" value="1"/>
</dbReference>
<dbReference type="AlphaFoldDB" id="A0AAV7FFZ4"/>
<dbReference type="GO" id="GO:0004553">
    <property type="term" value="F:hydrolase activity, hydrolyzing O-glycosyl compounds"/>
    <property type="evidence" value="ECO:0007669"/>
    <property type="project" value="InterPro"/>
</dbReference>
<dbReference type="InterPro" id="IPR013189">
    <property type="entry name" value="Glyco_hydro_32_C"/>
</dbReference>
<accession>A0AAV7FFZ4</accession>
<comment type="caution">
    <text evidence="8">The sequence shown here is derived from an EMBL/GenBank/DDBJ whole genome shotgun (WGS) entry which is preliminary data.</text>
</comment>
<dbReference type="InterPro" id="IPR018053">
    <property type="entry name" value="Glyco_hydro_32_AS"/>
</dbReference>
<dbReference type="PROSITE" id="PS00609">
    <property type="entry name" value="GLYCOSYL_HYDROL_F32"/>
    <property type="match status" value="1"/>
</dbReference>
<evidence type="ECO:0000256" key="2">
    <source>
        <dbReference type="ARBA" id="ARBA00022801"/>
    </source>
</evidence>
<dbReference type="Gene3D" id="2.60.120.560">
    <property type="entry name" value="Exo-inulinase, domain 1"/>
    <property type="match status" value="1"/>
</dbReference>
<protein>
    <recommendedName>
        <fullName evidence="10">Beta-fructofuranosidase</fullName>
    </recommendedName>
</protein>
<evidence type="ECO:0000256" key="3">
    <source>
        <dbReference type="ARBA" id="ARBA00023295"/>
    </source>
</evidence>
<dbReference type="EMBL" id="JAINDJ010000002">
    <property type="protein sequence ID" value="KAG9459070.1"/>
    <property type="molecule type" value="Genomic_DNA"/>
</dbReference>
<evidence type="ECO:0000259" key="6">
    <source>
        <dbReference type="Pfam" id="PF00251"/>
    </source>
</evidence>
<dbReference type="InterPro" id="IPR013148">
    <property type="entry name" value="Glyco_hydro_32_N"/>
</dbReference>
<dbReference type="Gene3D" id="2.115.10.20">
    <property type="entry name" value="Glycosyl hydrolase domain, family 43"/>
    <property type="match status" value="1"/>
</dbReference>
<dbReference type="InterPro" id="IPR023296">
    <property type="entry name" value="Glyco_hydro_beta-prop_sf"/>
</dbReference>
<dbReference type="InterPro" id="IPR013320">
    <property type="entry name" value="ConA-like_dom_sf"/>
</dbReference>
<keyword evidence="2 4" id="KW-0378">Hydrolase</keyword>
<feature type="chain" id="PRO_5043395183" description="Beta-fructofuranosidase" evidence="5">
    <location>
        <begin position="30"/>
        <end position="576"/>
    </location>
</feature>
<dbReference type="Proteomes" id="UP000825729">
    <property type="component" value="Unassembled WGS sequence"/>
</dbReference>
<gene>
    <name evidence="8" type="ORF">H6P81_003578</name>
</gene>
<proteinExistence type="inferred from homology"/>
<feature type="domain" description="Glycosyl hydrolase family 32 N-terminal" evidence="6">
    <location>
        <begin position="54"/>
        <end position="373"/>
    </location>
</feature>
<evidence type="ECO:0000256" key="5">
    <source>
        <dbReference type="SAM" id="SignalP"/>
    </source>
</evidence>
<evidence type="ECO:0000256" key="4">
    <source>
        <dbReference type="RuleBase" id="RU362110"/>
    </source>
</evidence>
<keyword evidence="9" id="KW-1185">Reference proteome</keyword>
<dbReference type="InterPro" id="IPR050551">
    <property type="entry name" value="Fructan_Metab_Enzymes"/>
</dbReference>
<feature type="signal peptide" evidence="5">
    <location>
        <begin position="1"/>
        <end position="29"/>
    </location>
</feature>